<proteinExistence type="predicted"/>
<evidence type="ECO:0000256" key="1">
    <source>
        <dbReference type="SAM" id="MobiDB-lite"/>
    </source>
</evidence>
<protein>
    <submittedName>
        <fullName evidence="3">Choice-of-anchor X domain-containing protein</fullName>
    </submittedName>
</protein>
<gene>
    <name evidence="3" type="ORF">ACFPN5_21770</name>
</gene>
<evidence type="ECO:0000256" key="2">
    <source>
        <dbReference type="SAM" id="Phobius"/>
    </source>
</evidence>
<dbReference type="NCBIfam" id="NF041940">
    <property type="entry name" value="choice_anch_X"/>
    <property type="match status" value="1"/>
</dbReference>
<evidence type="ECO:0000313" key="3">
    <source>
        <dbReference type="EMBL" id="MFC5462441.1"/>
    </source>
</evidence>
<feature type="region of interest" description="Disordered" evidence="1">
    <location>
        <begin position="99"/>
        <end position="137"/>
    </location>
</feature>
<evidence type="ECO:0000313" key="4">
    <source>
        <dbReference type="Proteomes" id="UP001596050"/>
    </source>
</evidence>
<accession>A0ABW0LC64</accession>
<keyword evidence="2" id="KW-0472">Membrane</keyword>
<keyword evidence="2" id="KW-0812">Transmembrane</keyword>
<feature type="transmembrane region" description="Helical" evidence="2">
    <location>
        <begin position="20"/>
        <end position="38"/>
    </location>
</feature>
<feature type="compositionally biased region" description="Low complexity" evidence="1">
    <location>
        <begin position="43"/>
        <end position="60"/>
    </location>
</feature>
<sequence>MPSDRPSQGKRGRASGLPRWLPISLIVALLAAIGWLALKGDEPAPSAAPAAGAPSSQGPQFFGQVAGQMDPPVADERARRRQQLVEVFQLADHSYCSYREGSKYPASSRPMSQNPDQAYPNRPVTEVNPMRGEDRRSNPNILLQTSQSRVYLAAGESVAFSLRAVEPNGTVVPLVVTRSIAAGITRIGNGAGARPTTQVPLAFADDGSGADPVAGDGAFAAVLTPAQTGLAGFHGTIRTEVRYTAAGRNGVLVFDVIYSPKVPAVWAGAPREAVVDGSLAFILRVDVRQAGRYVITGRIDDARGTPFALATFNEVLGPGPNEVRLVAFGKLMHDGAPALPLTLRDVDGYLLKENTDPDRELMPRLEGPVMTSRTRSLEGIADDEWTSEERERYLTEFAKDRRQAHAELAKFDPAGPIPASSCGPVK</sequence>
<dbReference type="EMBL" id="JBHSMU010000016">
    <property type="protein sequence ID" value="MFC5462441.1"/>
    <property type="molecule type" value="Genomic_DNA"/>
</dbReference>
<keyword evidence="4" id="KW-1185">Reference proteome</keyword>
<name>A0ABW0LC64_9BURK</name>
<dbReference type="RefSeq" id="WP_379785927.1">
    <property type="nucleotide sequence ID" value="NZ_JBHSMU010000016.1"/>
</dbReference>
<reference evidence="4" key="1">
    <citation type="journal article" date="2019" name="Int. J. Syst. Evol. Microbiol.">
        <title>The Global Catalogue of Microorganisms (GCM) 10K type strain sequencing project: providing services to taxonomists for standard genome sequencing and annotation.</title>
        <authorList>
            <consortium name="The Broad Institute Genomics Platform"/>
            <consortium name="The Broad Institute Genome Sequencing Center for Infectious Disease"/>
            <person name="Wu L."/>
            <person name="Ma J."/>
        </authorList>
    </citation>
    <scope>NUCLEOTIDE SEQUENCE [LARGE SCALE GENOMIC DNA]</scope>
    <source>
        <strain evidence="4">KACC 12649</strain>
    </source>
</reference>
<keyword evidence="2" id="KW-1133">Transmembrane helix</keyword>
<comment type="caution">
    <text evidence="3">The sequence shown here is derived from an EMBL/GenBank/DDBJ whole genome shotgun (WGS) entry which is preliminary data.</text>
</comment>
<organism evidence="3 4">
    <name type="scientific">Massilia niabensis</name>
    <dbReference type="NCBI Taxonomy" id="544910"/>
    <lineage>
        <taxon>Bacteria</taxon>
        <taxon>Pseudomonadati</taxon>
        <taxon>Pseudomonadota</taxon>
        <taxon>Betaproteobacteria</taxon>
        <taxon>Burkholderiales</taxon>
        <taxon>Oxalobacteraceae</taxon>
        <taxon>Telluria group</taxon>
        <taxon>Massilia</taxon>
    </lineage>
</organism>
<feature type="region of interest" description="Disordered" evidence="1">
    <location>
        <begin position="43"/>
        <end position="73"/>
    </location>
</feature>
<dbReference type="Proteomes" id="UP001596050">
    <property type="component" value="Unassembled WGS sequence"/>
</dbReference>